<dbReference type="EMBL" id="BKZW01000001">
    <property type="protein sequence ID" value="GER86516.1"/>
    <property type="molecule type" value="Genomic_DNA"/>
</dbReference>
<evidence type="ECO:0000313" key="2">
    <source>
        <dbReference type="Proteomes" id="UP000326912"/>
    </source>
</evidence>
<keyword evidence="2" id="KW-1185">Reference proteome</keyword>
<sequence length="197" mass="23017">MHPIKKINNEDIPDIDILMRACSEYLPQRLTFLRTLKCSQSKCDPLAKFSERLVAKLCDGDIVDKEDNADYDVIVNDKNENIKIQVKYIYNDGNTHSIRTKTEKDKERNWDRYAVVFFDSKNMDAPFIPKAVVVLPKNGLAAIYNTFTHKRGSRKLHPALGFDLTSDRFKQFLIRKEEFKNLDLNGLQIWSREDIFE</sequence>
<organism evidence="1 2">
    <name type="scientific">Dictyobacter vulcani</name>
    <dbReference type="NCBI Taxonomy" id="2607529"/>
    <lineage>
        <taxon>Bacteria</taxon>
        <taxon>Bacillati</taxon>
        <taxon>Chloroflexota</taxon>
        <taxon>Ktedonobacteria</taxon>
        <taxon>Ktedonobacterales</taxon>
        <taxon>Dictyobacteraceae</taxon>
        <taxon>Dictyobacter</taxon>
    </lineage>
</organism>
<evidence type="ECO:0000313" key="1">
    <source>
        <dbReference type="EMBL" id="GER86516.1"/>
    </source>
</evidence>
<protein>
    <submittedName>
        <fullName evidence="1">Uncharacterized protein</fullName>
    </submittedName>
</protein>
<proteinExistence type="predicted"/>
<accession>A0A5J4KMV9</accession>
<dbReference type="RefSeq" id="WP_162004909.1">
    <property type="nucleotide sequence ID" value="NZ_BKZW01000001.1"/>
</dbReference>
<comment type="caution">
    <text evidence="1">The sequence shown here is derived from an EMBL/GenBank/DDBJ whole genome shotgun (WGS) entry which is preliminary data.</text>
</comment>
<name>A0A5J4KMV9_9CHLR</name>
<gene>
    <name evidence="1" type="ORF">KDW_06780</name>
</gene>
<reference evidence="1 2" key="1">
    <citation type="submission" date="2019-10" db="EMBL/GenBank/DDBJ databases">
        <title>Dictyobacter vulcani sp. nov., within the class Ktedonobacteria, isolated from soil of volcanic Mt. Zao.</title>
        <authorList>
            <person name="Zheng Y."/>
            <person name="Wang C.M."/>
            <person name="Sakai Y."/>
            <person name="Abe K."/>
            <person name="Yokota A."/>
            <person name="Yabe S."/>
        </authorList>
    </citation>
    <scope>NUCLEOTIDE SEQUENCE [LARGE SCALE GENOMIC DNA]</scope>
    <source>
        <strain evidence="1 2">W12</strain>
    </source>
</reference>
<dbReference type="AlphaFoldDB" id="A0A5J4KMV9"/>
<dbReference type="Proteomes" id="UP000326912">
    <property type="component" value="Unassembled WGS sequence"/>
</dbReference>